<evidence type="ECO:0000313" key="4">
    <source>
        <dbReference type="Proteomes" id="UP001500220"/>
    </source>
</evidence>
<accession>A0A917JRI5</accession>
<reference evidence="2" key="4">
    <citation type="submission" date="2020-09" db="EMBL/GenBank/DDBJ databases">
        <authorList>
            <person name="Sun Q."/>
            <person name="Zhou Y."/>
        </authorList>
    </citation>
    <scope>NUCLEOTIDE SEQUENCE</scope>
    <source>
        <strain evidence="2">CGMCC 4.7206</strain>
    </source>
</reference>
<reference evidence="4" key="3">
    <citation type="journal article" date="2019" name="Int. J. Syst. Evol. Microbiol.">
        <title>The Global Catalogue of Microorganisms (GCM) 10K type strain sequencing project: providing services to taxonomists for standard genome sequencing and annotation.</title>
        <authorList>
            <consortium name="The Broad Institute Genomics Platform"/>
            <consortium name="The Broad Institute Genome Sequencing Center for Infectious Disease"/>
            <person name="Wu L."/>
            <person name="Ma J."/>
        </authorList>
    </citation>
    <scope>NUCLEOTIDE SEQUENCE [LARGE SCALE GENOMIC DNA]</scope>
    <source>
        <strain evidence="4">JCM 10664</strain>
    </source>
</reference>
<reference evidence="1" key="5">
    <citation type="submission" date="2023-12" db="EMBL/GenBank/DDBJ databases">
        <authorList>
            <person name="Sun Q."/>
            <person name="Inoue M."/>
        </authorList>
    </citation>
    <scope>NUCLEOTIDE SEQUENCE</scope>
    <source>
        <strain evidence="1">JCM 10664</strain>
    </source>
</reference>
<dbReference type="Proteomes" id="UP000597989">
    <property type="component" value="Unassembled WGS sequence"/>
</dbReference>
<dbReference type="RefSeq" id="WP_188986449.1">
    <property type="nucleotide sequence ID" value="NZ_BAAAHC010000011.1"/>
</dbReference>
<dbReference type="Gene3D" id="3.10.20.30">
    <property type="match status" value="1"/>
</dbReference>
<dbReference type="EMBL" id="BAAAHC010000011">
    <property type="protein sequence ID" value="GAA0525823.1"/>
    <property type="molecule type" value="Genomic_DNA"/>
</dbReference>
<reference evidence="1" key="1">
    <citation type="journal article" date="2014" name="Int. J. Syst. Evol. Microbiol.">
        <title>Complete genome of a new Firmicutes species belonging to the dominant human colonic microbiota ('Ruminococcus bicirculans') reveals two chromosomes and a selective capacity to utilize plant glucans.</title>
        <authorList>
            <consortium name="NISC Comparative Sequencing Program"/>
            <person name="Wegmann U."/>
            <person name="Louis P."/>
            <person name="Goesmann A."/>
            <person name="Henrissat B."/>
            <person name="Duncan S.H."/>
            <person name="Flint H.J."/>
        </authorList>
    </citation>
    <scope>NUCLEOTIDE SEQUENCE</scope>
    <source>
        <strain evidence="1">JCM 10664</strain>
    </source>
</reference>
<proteinExistence type="predicted"/>
<evidence type="ECO:0000313" key="2">
    <source>
        <dbReference type="EMBL" id="GGI78119.1"/>
    </source>
</evidence>
<dbReference type="CDD" id="cd17040">
    <property type="entry name" value="Ubl_MoaD_like"/>
    <property type="match status" value="1"/>
</dbReference>
<comment type="caution">
    <text evidence="2">The sequence shown here is derived from an EMBL/GenBank/DDBJ whole genome shotgun (WGS) entry which is preliminary data.</text>
</comment>
<name>A0A917JRI5_9PSEU</name>
<dbReference type="EMBL" id="BMMT01000003">
    <property type="protein sequence ID" value="GGI78119.1"/>
    <property type="molecule type" value="Genomic_DNA"/>
</dbReference>
<keyword evidence="4" id="KW-1185">Reference proteome</keyword>
<reference evidence="2 3" key="2">
    <citation type="journal article" date="2014" name="Int. J. Syst. Evol. Microbiol.">
        <title>Complete genome sequence of Corynebacterium casei LMG S-19264T (=DSM 44701T), isolated from a smear-ripened cheese.</title>
        <authorList>
            <consortium name="US DOE Joint Genome Institute (JGI-PGF)"/>
            <person name="Walter F."/>
            <person name="Albersmeier A."/>
            <person name="Kalinowski J."/>
            <person name="Ruckert C."/>
        </authorList>
    </citation>
    <scope>NUCLEOTIDE SEQUENCE [LARGE SCALE GENOMIC DNA]</scope>
    <source>
        <strain evidence="2 3">CGMCC 4.7206</strain>
    </source>
</reference>
<organism evidence="2 3">
    <name type="scientific">Saccharopolyspora thermophila</name>
    <dbReference type="NCBI Taxonomy" id="89367"/>
    <lineage>
        <taxon>Bacteria</taxon>
        <taxon>Bacillati</taxon>
        <taxon>Actinomycetota</taxon>
        <taxon>Actinomycetes</taxon>
        <taxon>Pseudonocardiales</taxon>
        <taxon>Pseudonocardiaceae</taxon>
        <taxon>Saccharopolyspora</taxon>
    </lineage>
</organism>
<protein>
    <submittedName>
        <fullName evidence="1">MoaD/ThiS family protein</fullName>
    </submittedName>
</protein>
<gene>
    <name evidence="1" type="ORF">GCM10009545_30170</name>
    <name evidence="2" type="ORF">GCM10011581_14020</name>
</gene>
<evidence type="ECO:0000313" key="3">
    <source>
        <dbReference type="Proteomes" id="UP000597989"/>
    </source>
</evidence>
<dbReference type="AlphaFoldDB" id="A0A917JRI5"/>
<dbReference type="Proteomes" id="UP001500220">
    <property type="component" value="Unassembled WGS sequence"/>
</dbReference>
<evidence type="ECO:0000313" key="1">
    <source>
        <dbReference type="EMBL" id="GAA0525823.1"/>
    </source>
</evidence>
<sequence>MIRVALPTHLRNLARITDHEVLLDVDEPVTQRAVLDALEDRFPMLRGTVRDQQTQRRRAFIRFFACEEDRSHDSPDDPLPPEVVSGKEPYLIVGAMAGG</sequence>
<dbReference type="InterPro" id="IPR012675">
    <property type="entry name" value="Beta-grasp_dom_sf"/>
</dbReference>